<evidence type="ECO:0000313" key="2">
    <source>
        <dbReference type="Proteomes" id="UP000825015"/>
    </source>
</evidence>
<protein>
    <submittedName>
        <fullName evidence="1">Tetrahydromethanopterin S-methyltransferase subunit A</fullName>
    </submittedName>
</protein>
<accession>A0ACA8R5D5</accession>
<reference evidence="1" key="1">
    <citation type="submission" date="2019-06" db="EMBL/GenBank/DDBJ databases">
        <title>Complete genome sequence of Methanobrevibacter arboriphilus strain SA.</title>
        <authorList>
            <person name="Asakawa S."/>
        </authorList>
    </citation>
    <scope>NUCLEOTIDE SEQUENCE</scope>
    <source>
        <strain evidence="1">SA</strain>
    </source>
</reference>
<organism evidence="1 2">
    <name type="scientific">Methanobrevibacter arboriphilus</name>
    <dbReference type="NCBI Taxonomy" id="39441"/>
    <lineage>
        <taxon>Archaea</taxon>
        <taxon>Methanobacteriati</taxon>
        <taxon>Methanobacteriota</taxon>
        <taxon>Methanomada group</taxon>
        <taxon>Methanobacteria</taxon>
        <taxon>Methanobacteriales</taxon>
        <taxon>Methanobacteriaceae</taxon>
        <taxon>Methanobrevibacter</taxon>
    </lineage>
</organism>
<dbReference type="EMBL" id="AP019779">
    <property type="protein sequence ID" value="BBL62507.1"/>
    <property type="molecule type" value="Genomic_DNA"/>
</dbReference>
<sequence length="242" mass="25957">MMVDKKSPAEGWPIINGDYIAGDPESPVAVTTLGSHNEDVPANAGAAIAGPCKTENLGIEKVVANIISNPNIRFLILCGSEVQGHITGQSFEALHQNGVDPEKRSIMGATGAIPYVENIPDEGIERFQSQLEIVNMIDVEDAGAIEAKVKECIEKDPGAFEEEAYVISLDDSGDEEDEGEEVRPVAPETALIEARMRNIQTQIKMIGAVQRNFAGNYSGKVQGIMIGLIFTLVVGCLFLGFI</sequence>
<dbReference type="Proteomes" id="UP000825015">
    <property type="component" value="Chromosome"/>
</dbReference>
<name>A0ACA8R5D5_METAZ</name>
<proteinExistence type="predicted"/>
<keyword evidence="2" id="KW-1185">Reference proteome</keyword>
<gene>
    <name evidence="1" type="ORF">MarbSA_15470</name>
</gene>
<evidence type="ECO:0000313" key="1">
    <source>
        <dbReference type="EMBL" id="BBL62507.1"/>
    </source>
</evidence>